<dbReference type="RefSeq" id="WP_066815980.1">
    <property type="nucleotide sequence ID" value="NZ_CP012661.1"/>
</dbReference>
<dbReference type="AlphaFoldDB" id="A0A159Z6V2"/>
<dbReference type="STRING" id="1335048.AKL17_3885"/>
<reference evidence="1 2" key="1">
    <citation type="submission" date="2015-09" db="EMBL/GenBank/DDBJ databases">
        <title>Complete genome sequence of Defluviimonas alba cai42t isolated from an oilfield in Xinjiang.</title>
        <authorList>
            <person name="Geng S."/>
            <person name="Pan X."/>
            <person name="Wu X."/>
        </authorList>
    </citation>
    <scope>NUCLEOTIDE SEQUENCE [LARGE SCALE GENOMIC DNA]</scope>
    <source>
        <strain evidence="2">cai42</strain>
    </source>
</reference>
<accession>A0A159Z6V2</accession>
<proteinExistence type="predicted"/>
<dbReference type="OrthoDB" id="9806482at2"/>
<evidence type="ECO:0000313" key="2">
    <source>
        <dbReference type="Proteomes" id="UP000076128"/>
    </source>
</evidence>
<sequence>MPEEFSDNAAASSVRTICARRGGGRVITMGFPGLDTDFRGQRWLNPDLLEATLTQATEAGLQLLLIHARGDELPKAPCPCCCVQPRRGMFGPLPC</sequence>
<organism evidence="1 2">
    <name type="scientific">Frigidibacter mobilis</name>
    <dbReference type="NCBI Taxonomy" id="1335048"/>
    <lineage>
        <taxon>Bacteria</taxon>
        <taxon>Pseudomonadati</taxon>
        <taxon>Pseudomonadota</taxon>
        <taxon>Alphaproteobacteria</taxon>
        <taxon>Rhodobacterales</taxon>
        <taxon>Paracoccaceae</taxon>
        <taxon>Frigidibacter</taxon>
    </lineage>
</organism>
<gene>
    <name evidence="1" type="ORF">AKL17_3885</name>
</gene>
<name>A0A159Z6V2_9RHOB</name>
<protein>
    <submittedName>
        <fullName evidence="1">Uncharacterized protein</fullName>
    </submittedName>
</protein>
<dbReference type="EMBL" id="CP012661">
    <property type="protein sequence ID" value="AMY71107.1"/>
    <property type="molecule type" value="Genomic_DNA"/>
</dbReference>
<dbReference type="Proteomes" id="UP000076128">
    <property type="component" value="Chromosome"/>
</dbReference>
<dbReference type="KEGG" id="daa:AKL17_3885"/>
<keyword evidence="2" id="KW-1185">Reference proteome</keyword>
<evidence type="ECO:0000313" key="1">
    <source>
        <dbReference type="EMBL" id="AMY71107.1"/>
    </source>
</evidence>